<evidence type="ECO:0000313" key="4">
    <source>
        <dbReference type="Proteomes" id="UP000600101"/>
    </source>
</evidence>
<dbReference type="Pfam" id="PF12172">
    <property type="entry name" value="zf-ChsH2"/>
    <property type="match status" value="1"/>
</dbReference>
<dbReference type="AlphaFoldDB" id="A0A9X0UE40"/>
<gene>
    <name evidence="3" type="ORF">H7965_13785</name>
</gene>
<dbReference type="InterPro" id="IPR002878">
    <property type="entry name" value="ChsH2_C"/>
</dbReference>
<keyword evidence="4" id="KW-1185">Reference proteome</keyword>
<dbReference type="InterPro" id="IPR012340">
    <property type="entry name" value="NA-bd_OB-fold"/>
</dbReference>
<evidence type="ECO:0000313" key="3">
    <source>
        <dbReference type="EMBL" id="MBC4016391.1"/>
    </source>
</evidence>
<dbReference type="EMBL" id="JACOMF010000015">
    <property type="protein sequence ID" value="MBC4016391.1"/>
    <property type="molecule type" value="Genomic_DNA"/>
</dbReference>
<evidence type="ECO:0000259" key="1">
    <source>
        <dbReference type="Pfam" id="PF01796"/>
    </source>
</evidence>
<dbReference type="RefSeq" id="WP_186771164.1">
    <property type="nucleotide sequence ID" value="NZ_JACOMF010000015.1"/>
</dbReference>
<dbReference type="PANTHER" id="PTHR34075:SF5">
    <property type="entry name" value="BLR3430 PROTEIN"/>
    <property type="match status" value="1"/>
</dbReference>
<name>A0A9X0UE40_9PROT</name>
<reference evidence="3" key="1">
    <citation type="submission" date="2020-08" db="EMBL/GenBank/DDBJ databases">
        <authorList>
            <person name="Hu Y."/>
            <person name="Nguyen S.V."/>
            <person name="Li F."/>
            <person name="Fanning S."/>
        </authorList>
    </citation>
    <scope>NUCLEOTIDE SEQUENCE</scope>
    <source>
        <strain evidence="3">SYSU D8009</strain>
    </source>
</reference>
<feature type="domain" description="ChsH2 rubredoxin-like zinc ribbon" evidence="2">
    <location>
        <begin position="21"/>
        <end position="53"/>
    </location>
</feature>
<evidence type="ECO:0000259" key="2">
    <source>
        <dbReference type="Pfam" id="PF12172"/>
    </source>
</evidence>
<comment type="caution">
    <text evidence="3">The sequence shown here is derived from an EMBL/GenBank/DDBJ whole genome shotgun (WGS) entry which is preliminary data.</text>
</comment>
<sequence length="139" mass="15426">MSTAVPGRPMPEATPESRPYWEGLERQALMLQRCANCGLVRHYPRPMCDACQSMATDWVEASRDATVHSWTVAHHPFHPAFRAELPYVLVTADLPEGVRLLAQLRGGTAEALRPGLPLRVEFEANAEGLTLPVLRLRDG</sequence>
<proteinExistence type="predicted"/>
<accession>A0A9X0UE40</accession>
<dbReference type="SUPFAM" id="SSF50249">
    <property type="entry name" value="Nucleic acid-binding proteins"/>
    <property type="match status" value="1"/>
</dbReference>
<dbReference type="InterPro" id="IPR022002">
    <property type="entry name" value="ChsH2_Znr"/>
</dbReference>
<dbReference type="Proteomes" id="UP000600101">
    <property type="component" value="Unassembled WGS sequence"/>
</dbReference>
<dbReference type="Pfam" id="PF01796">
    <property type="entry name" value="OB_ChsH2_C"/>
    <property type="match status" value="1"/>
</dbReference>
<organism evidence="3 4">
    <name type="scientific">Siccirubricoccus deserti</name>
    <dbReference type="NCBI Taxonomy" id="2013562"/>
    <lineage>
        <taxon>Bacteria</taxon>
        <taxon>Pseudomonadati</taxon>
        <taxon>Pseudomonadota</taxon>
        <taxon>Alphaproteobacteria</taxon>
        <taxon>Acetobacterales</taxon>
        <taxon>Roseomonadaceae</taxon>
        <taxon>Siccirubricoccus</taxon>
    </lineage>
</organism>
<dbReference type="Gene3D" id="6.10.30.10">
    <property type="match status" value="1"/>
</dbReference>
<feature type="domain" description="ChsH2 C-terminal OB-fold" evidence="1">
    <location>
        <begin position="58"/>
        <end position="123"/>
    </location>
</feature>
<dbReference type="InterPro" id="IPR052513">
    <property type="entry name" value="Thioester_dehydratase-like"/>
</dbReference>
<protein>
    <submittedName>
        <fullName evidence="3">OB-fold domain-containing protein</fullName>
    </submittedName>
</protein>
<dbReference type="PANTHER" id="PTHR34075">
    <property type="entry name" value="BLR3430 PROTEIN"/>
    <property type="match status" value="1"/>
</dbReference>